<name>A0A511HM74_9BACT</name>
<accession>A0A511HM74</accession>
<dbReference type="CDD" id="cd16413">
    <property type="entry name" value="DGQHR_domain"/>
    <property type="match status" value="1"/>
</dbReference>
<dbReference type="NCBIfam" id="NF041060">
    <property type="entry name" value="DpdB"/>
    <property type="match status" value="1"/>
</dbReference>
<dbReference type="Pfam" id="PF21818">
    <property type="entry name" value="DUF6884"/>
    <property type="match status" value="1"/>
</dbReference>
<evidence type="ECO:0000313" key="3">
    <source>
        <dbReference type="EMBL" id="SDE55104.1"/>
    </source>
</evidence>
<dbReference type="EMBL" id="FNAJ01000008">
    <property type="protein sequence ID" value="SDE55104.1"/>
    <property type="molecule type" value="Genomic_DNA"/>
</dbReference>
<evidence type="ECO:0000259" key="1">
    <source>
        <dbReference type="Pfam" id="PF21818"/>
    </source>
</evidence>
<feature type="domain" description="DUF6884" evidence="1">
    <location>
        <begin position="7"/>
        <end position="142"/>
    </location>
</feature>
<reference evidence="2 5" key="2">
    <citation type="submission" date="2019-07" db="EMBL/GenBank/DDBJ databases">
        <title>Whole genome shotgun sequence of Myxococcus virescens NBRC 100334.</title>
        <authorList>
            <person name="Hosoyama A."/>
            <person name="Uohara A."/>
            <person name="Ohji S."/>
            <person name="Ichikawa N."/>
        </authorList>
    </citation>
    <scope>NUCLEOTIDE SEQUENCE [LARGE SCALE GENOMIC DNA]</scope>
    <source>
        <strain evidence="2 5">NBRC 100334</strain>
    </source>
</reference>
<protein>
    <submittedName>
        <fullName evidence="3">DGQHR domain-containing protein</fullName>
    </submittedName>
</protein>
<reference evidence="3 4" key="1">
    <citation type="submission" date="2016-10" db="EMBL/GenBank/DDBJ databases">
        <authorList>
            <person name="Varghese N."/>
            <person name="Submissions S."/>
        </authorList>
    </citation>
    <scope>NUCLEOTIDE SEQUENCE [LARGE SCALE GENOMIC DNA]</scope>
    <source>
        <strain evidence="3 4">DSM 2260</strain>
    </source>
</reference>
<comment type="caution">
    <text evidence="2">The sequence shown here is derived from an EMBL/GenBank/DDBJ whole genome shotgun (WGS) entry which is preliminary data.</text>
</comment>
<dbReference type="AlphaFoldDB" id="A0A511HM74"/>
<dbReference type="InterPro" id="IPR017601">
    <property type="entry name" value="DGQHR-contain_dom"/>
</dbReference>
<dbReference type="Pfam" id="PF14072">
    <property type="entry name" value="DndB"/>
    <property type="match status" value="1"/>
</dbReference>
<dbReference type="RefSeq" id="WP_244171955.1">
    <property type="nucleotide sequence ID" value="NZ_BJVY01000051.1"/>
</dbReference>
<gene>
    <name evidence="2" type="ORF">MVI01_64400</name>
    <name evidence="3" type="ORF">SAMN04488504_108183</name>
</gene>
<evidence type="ECO:0000313" key="2">
    <source>
        <dbReference type="EMBL" id="GEL74656.1"/>
    </source>
</evidence>
<evidence type="ECO:0000313" key="4">
    <source>
        <dbReference type="Proteomes" id="UP000198717"/>
    </source>
</evidence>
<keyword evidence="4" id="KW-1185">Reference proteome</keyword>
<dbReference type="NCBIfam" id="TIGR03187">
    <property type="entry name" value="DGQHR"/>
    <property type="match status" value="1"/>
</dbReference>
<dbReference type="InterPro" id="IPR017642">
    <property type="entry name" value="DNA_S_mod_DndB"/>
</dbReference>
<dbReference type="Proteomes" id="UP000321224">
    <property type="component" value="Unassembled WGS sequence"/>
</dbReference>
<dbReference type="Proteomes" id="UP000198717">
    <property type="component" value="Unassembled WGS sequence"/>
</dbReference>
<proteinExistence type="predicted"/>
<evidence type="ECO:0000313" key="5">
    <source>
        <dbReference type="Proteomes" id="UP000321224"/>
    </source>
</evidence>
<dbReference type="EMBL" id="BJVY01000051">
    <property type="protein sequence ID" value="GEL74656.1"/>
    <property type="molecule type" value="Genomic_DNA"/>
</dbReference>
<dbReference type="InterPro" id="IPR049251">
    <property type="entry name" value="DUF6884"/>
</dbReference>
<organism evidence="2 5">
    <name type="scientific">Myxococcus virescens</name>
    <dbReference type="NCBI Taxonomy" id="83456"/>
    <lineage>
        <taxon>Bacteria</taxon>
        <taxon>Pseudomonadati</taxon>
        <taxon>Myxococcota</taxon>
        <taxon>Myxococcia</taxon>
        <taxon>Myxococcales</taxon>
        <taxon>Cystobacterineae</taxon>
        <taxon>Myxococcaceae</taxon>
        <taxon>Myxococcus</taxon>
    </lineage>
</organism>
<sequence>MSTALRIALVGCGKAKRAHAAPARDLYTGTLFRAHLAEAEASCQHVFVVSALHGLVAHAAQVEPYDVTLASMARSERDAWGRRVVEALARIYPADSVELHVYAGAAYVAPLRAALEESPREGWTLVEPLKGATQGARLRVLSEARRAREATRAAPPAKVLRVAALRVEQSPGRHLYLFSVDGKRVPEFATVSRVRRADGQLTGYQRPEVLSHIAAIREYLESASPLVPNAVVLAFDSRVRFEELAPGAEHGHLVIPLEGEERAPGFIVDGQQRLAAVRDALVAAFRLACVAFITDSSGEQAEQFILVNRTRPLPAGLIHELLPTTHGALPAALETKRLPAALVERLNQDAASPLRGLVVTVTNPLRTGRTPAAWRGRTALLKDTSLLKSLEYSLSDGALYSREPQDVDAMVRLVSAWWSAVRATWPEAWGKHPSESRLFHGAGVTALGLLMDGAVDELRRCGEELTEELFRRELALVAADCAWAKGAWDFPAPTGRREWKGIQNTPNDVRLLTQHLTTLYRERCRSREDRRHTRKAGAA</sequence>